<evidence type="ECO:0000313" key="2">
    <source>
        <dbReference type="Proteomes" id="UP001165124"/>
    </source>
</evidence>
<keyword evidence="2" id="KW-1185">Reference proteome</keyword>
<protein>
    <recommendedName>
        <fullName evidence="3">Nitroreductase family deazaflavin-dependent oxidoreductase</fullName>
    </recommendedName>
</protein>
<dbReference type="EMBL" id="BSRZ01000005">
    <property type="protein sequence ID" value="GLW64306.1"/>
    <property type="molecule type" value="Genomic_DNA"/>
</dbReference>
<reference evidence="1" key="1">
    <citation type="submission" date="2023-02" db="EMBL/GenBank/DDBJ databases">
        <title>Actinomadura rubrobrunea NBRC 14622.</title>
        <authorList>
            <person name="Ichikawa N."/>
            <person name="Sato H."/>
            <person name="Tonouchi N."/>
        </authorList>
    </citation>
    <scope>NUCLEOTIDE SEQUENCE</scope>
    <source>
        <strain evidence="1">NBRC 14622</strain>
    </source>
</reference>
<dbReference type="Gene3D" id="2.30.110.10">
    <property type="entry name" value="Electron Transport, Fmn-binding Protein, Chain A"/>
    <property type="match status" value="1"/>
</dbReference>
<dbReference type="Pfam" id="PF04075">
    <property type="entry name" value="F420H2_quin_red"/>
    <property type="match status" value="1"/>
</dbReference>
<evidence type="ECO:0000313" key="1">
    <source>
        <dbReference type="EMBL" id="GLW64306.1"/>
    </source>
</evidence>
<dbReference type="RefSeq" id="WP_083950925.1">
    <property type="nucleotide sequence ID" value="NZ_BSRZ01000005.1"/>
</dbReference>
<comment type="caution">
    <text evidence="1">The sequence shown here is derived from an EMBL/GenBank/DDBJ whole genome shotgun (WGS) entry which is preliminary data.</text>
</comment>
<gene>
    <name evidence="1" type="ORF">Arub01_25500</name>
</gene>
<dbReference type="InterPro" id="IPR004378">
    <property type="entry name" value="F420H2_quin_Rdtase"/>
</dbReference>
<sequence>MYRAGLGALFGSRLLLLEHVGRVTGARRYVVLEVVEHPAPDEYVIVSGFGERAQWYRNVLACPDVRVSTGLRRSVPAVATVMSQEEAAAVLERYARVHPRAWKNLRAVIERATGTTVDRLPMVRLKLTKGSREANR</sequence>
<proteinExistence type="predicted"/>
<accession>A0A9W6UU53</accession>
<dbReference type="AlphaFoldDB" id="A0A9W6UU53"/>
<dbReference type="NCBIfam" id="TIGR00026">
    <property type="entry name" value="hi_GC_TIGR00026"/>
    <property type="match status" value="1"/>
</dbReference>
<dbReference type="InterPro" id="IPR012349">
    <property type="entry name" value="Split_barrel_FMN-bd"/>
</dbReference>
<dbReference type="GO" id="GO:0016491">
    <property type="term" value="F:oxidoreductase activity"/>
    <property type="evidence" value="ECO:0007669"/>
    <property type="project" value="InterPro"/>
</dbReference>
<name>A0A9W6UU53_9ACTN</name>
<evidence type="ECO:0008006" key="3">
    <source>
        <dbReference type="Google" id="ProtNLM"/>
    </source>
</evidence>
<organism evidence="1 2">
    <name type="scientific">Actinomadura rubrobrunea</name>
    <dbReference type="NCBI Taxonomy" id="115335"/>
    <lineage>
        <taxon>Bacteria</taxon>
        <taxon>Bacillati</taxon>
        <taxon>Actinomycetota</taxon>
        <taxon>Actinomycetes</taxon>
        <taxon>Streptosporangiales</taxon>
        <taxon>Thermomonosporaceae</taxon>
        <taxon>Actinomadura</taxon>
    </lineage>
</organism>
<dbReference type="Proteomes" id="UP001165124">
    <property type="component" value="Unassembled WGS sequence"/>
</dbReference>